<keyword evidence="3" id="KW-1185">Reference proteome</keyword>
<evidence type="ECO:0000313" key="2">
    <source>
        <dbReference type="EMBL" id="GIJ58479.1"/>
    </source>
</evidence>
<dbReference type="RefSeq" id="WP_203999341.1">
    <property type="nucleotide sequence ID" value="NZ_BOPG01000037.1"/>
</dbReference>
<dbReference type="EMBL" id="BOPG01000037">
    <property type="protein sequence ID" value="GIJ58479.1"/>
    <property type="molecule type" value="Genomic_DNA"/>
</dbReference>
<evidence type="ECO:0000313" key="3">
    <source>
        <dbReference type="Proteomes" id="UP000612585"/>
    </source>
</evidence>
<dbReference type="AlphaFoldDB" id="A0A8J4E1Y8"/>
<organism evidence="2 3">
    <name type="scientific">Virgisporangium aurantiacum</name>
    <dbReference type="NCBI Taxonomy" id="175570"/>
    <lineage>
        <taxon>Bacteria</taxon>
        <taxon>Bacillati</taxon>
        <taxon>Actinomycetota</taxon>
        <taxon>Actinomycetes</taxon>
        <taxon>Micromonosporales</taxon>
        <taxon>Micromonosporaceae</taxon>
        <taxon>Virgisporangium</taxon>
    </lineage>
</organism>
<accession>A0A8J4E1Y8</accession>
<comment type="caution">
    <text evidence="2">The sequence shown here is derived from an EMBL/GenBank/DDBJ whole genome shotgun (WGS) entry which is preliminary data.</text>
</comment>
<protein>
    <recommendedName>
        <fullName evidence="1">DUF6603 domain-containing protein</fullName>
    </recommendedName>
</protein>
<gene>
    <name evidence="2" type="ORF">Vau01_059950</name>
</gene>
<proteinExistence type="predicted"/>
<reference evidence="2" key="1">
    <citation type="submission" date="2021-01" db="EMBL/GenBank/DDBJ databases">
        <title>Whole genome shotgun sequence of Virgisporangium aurantiacum NBRC 16421.</title>
        <authorList>
            <person name="Komaki H."/>
            <person name="Tamura T."/>
        </authorList>
    </citation>
    <scope>NUCLEOTIDE SEQUENCE</scope>
    <source>
        <strain evidence="2">NBRC 16421</strain>
    </source>
</reference>
<name>A0A8J4E1Y8_9ACTN</name>
<dbReference type="Pfam" id="PF20248">
    <property type="entry name" value="DUF6603"/>
    <property type="match status" value="1"/>
</dbReference>
<evidence type="ECO:0000259" key="1">
    <source>
        <dbReference type="Pfam" id="PF20248"/>
    </source>
</evidence>
<sequence>MSERSTIRSVAGHLALAMQPLVAGFRDADSFRVLMLRLGWDVQSLPPSYLAVADAAAQLVDAAKSLADDAGLDESLALARSAGDLYRAVSALTAVPPGMDPAGLATLARSLFELLLVDYLNVQLPRLGSTLELLGVIRYETVAAAGTRPAFTRTRFEWEALPKVLTDPTTIPEVVLGWGTSQFDFARAAVLFGELGYALNLATAIERMDADFANAVQSQATGTPAAQLLQALRLAFFDVAVAGQVHDIGLLVTELPAEGGALPGVLILPLVPDHIAVEIPVDSRWTFKLRAGTDLAQQLGVVFRPGELSVRFPFAPGRPAPSAGFGVTLSFTPAGPVLLLGSPGGNRVELAGLDLALALDVRGGDLELTAAVAPRGLVVVVTGRGLDGFLGGLLGDKESRIELPIGVSWSSRTGLDFRGGAGFELSANPHLELGPVRFDRVDLATKFVAGAGVTPELDIRGGVTFSGSLGPVAFAVDRIGVHLPVRFEAGNAGPFDVGFGLHGPGGIALSVSSGPVTGGGFLFFDPDKQQYAGGLRLEFEKLTLNAIGLLTTRMPDGSDGFSLLVIVQASGFTPIQLGFGFTLNGVGGLLGINRTVSVDALRAGLKNRTLDAILFSPDDPTPRAPQIVSTLQTVFPPAANQYVFGPMALIGWGTPTLLTIEIALILELPSPIRLIVLGRVRAALPNPDQRIVNINLDVVGVIDFDKRELSVDATLYDSTVGPYALSGDMAARASWGSNPDFAMSVGGFHPAFKPPAGFPTLRRLTLAVSTGDNPRLRMETYFALTSNTVQVGARLDLAVRAAGFSIEGGLAFDTLIQFDPFRLLAEIRAHLALKRGGTTLLGLDIDVHLSGPAPWVIWGKARIKLFIFTISIPFRAQFGRDEDIPAIERHDVWPVLRDSLRADANWTAQLPDDRSRLVVLSEGAGSGTDLLAHPLGTLGVSQNLVPLERTLGLFGSVPPRDFDRFAITGASGLHVDGRQTQYFAPAQFRQMSDEEKLASPPFERMVSGVRLGPEGGAAIGFVQETPLDYEQVVILDLEQPAGERPAESYTPAGTTVAALAEFGPAGSADLRTTGRARFGPAEPGPRVADPVYALVSKDQLAATQALADDGLDGTFTAAAERLRGRADRNELQIVRIEELELA</sequence>
<feature type="domain" description="DUF6603" evidence="1">
    <location>
        <begin position="430"/>
        <end position="994"/>
    </location>
</feature>
<dbReference type="Proteomes" id="UP000612585">
    <property type="component" value="Unassembled WGS sequence"/>
</dbReference>
<dbReference type="InterPro" id="IPR046538">
    <property type="entry name" value="DUF6603"/>
</dbReference>